<name>A0A1H4IQE3_9MICO</name>
<evidence type="ECO:0000259" key="1">
    <source>
        <dbReference type="Pfam" id="PF07969"/>
    </source>
</evidence>
<dbReference type="SUPFAM" id="SSF51556">
    <property type="entry name" value="Metallo-dependent hydrolases"/>
    <property type="match status" value="1"/>
</dbReference>
<dbReference type="STRING" id="640635.SAMN04489806_0112"/>
<accession>A0A1H4IQE3</accession>
<dbReference type="Gene3D" id="3.20.20.140">
    <property type="entry name" value="Metal-dependent hydrolases"/>
    <property type="match status" value="2"/>
</dbReference>
<proteinExistence type="predicted"/>
<dbReference type="Pfam" id="PF07969">
    <property type="entry name" value="Amidohydro_3"/>
    <property type="match status" value="1"/>
</dbReference>
<dbReference type="GO" id="GO:0016812">
    <property type="term" value="F:hydrolase activity, acting on carbon-nitrogen (but not peptide) bonds, in cyclic amides"/>
    <property type="evidence" value="ECO:0007669"/>
    <property type="project" value="TreeGrafter"/>
</dbReference>
<feature type="domain" description="Amidohydrolase 3" evidence="1">
    <location>
        <begin position="41"/>
        <end position="500"/>
    </location>
</feature>
<dbReference type="PANTHER" id="PTHR11647">
    <property type="entry name" value="HYDRANTOINASE/DIHYDROPYRIMIDINASE FAMILY MEMBER"/>
    <property type="match status" value="1"/>
</dbReference>
<dbReference type="InterPro" id="IPR050378">
    <property type="entry name" value="Metallo-dep_Hydrolases_sf"/>
</dbReference>
<dbReference type="RefSeq" id="WP_091178810.1">
    <property type="nucleotide sequence ID" value="NZ_FNRY01000001.1"/>
</dbReference>
<dbReference type="PANTHER" id="PTHR11647:SF1">
    <property type="entry name" value="COLLAPSIN RESPONSE MEDIATOR PROTEIN"/>
    <property type="match status" value="1"/>
</dbReference>
<dbReference type="InterPro" id="IPR013108">
    <property type="entry name" value="Amidohydro_3"/>
</dbReference>
<dbReference type="AlphaFoldDB" id="A0A1H4IQE3"/>
<reference evidence="2 3" key="1">
    <citation type="submission" date="2016-10" db="EMBL/GenBank/DDBJ databases">
        <authorList>
            <person name="de Groot N.N."/>
        </authorList>
    </citation>
    <scope>NUCLEOTIDE SEQUENCE [LARGE SCALE GENOMIC DNA]</scope>
    <source>
        <strain evidence="2 3">DSM 21799</strain>
    </source>
</reference>
<gene>
    <name evidence="2" type="ORF">SAMN04489806_0112</name>
</gene>
<dbReference type="EMBL" id="FNRY01000001">
    <property type="protein sequence ID" value="SEB35886.1"/>
    <property type="molecule type" value="Genomic_DNA"/>
</dbReference>
<dbReference type="GO" id="GO:0005829">
    <property type="term" value="C:cytosol"/>
    <property type="evidence" value="ECO:0007669"/>
    <property type="project" value="TreeGrafter"/>
</dbReference>
<evidence type="ECO:0000313" key="3">
    <source>
        <dbReference type="Proteomes" id="UP000199183"/>
    </source>
</evidence>
<sequence>MRTVLRGGTVVNSDELRTANVVIEGEHIVAVDDSPPREDDRVIDCSGRYVLPGFVDAHSHADGLLADSDVQRALLRQGVTSIIAGQDGVSYAPGDGSYAGEYFAAINGPHPSYTGGGVAAYLAAVDGASRVNAAYLIPGGTVRWEVCGRSTTAAAPAERAAMGDLVEEGMAAGAVGLSTGLDYVPGIFADAEEIAALCVPVARAGGVYVSHMRGGYEANSAEGITEIAAIAVASGSRVHVSHFHAEAHIVLGQLDALARAGVDATFDAYPYTRGCTLLAMPLLPPELSARPVDKVMSVLGSAAERERLRRDWFPEVDRKASLGPEWPSMITLAHIAAPEYAWAHGLTIAEGAERAGTDAITFSLDVLAASRLRANAVMAVRYERPVSELARILVHPGHIGGSDGIFIGAHPHPRARGTFARYLREYVRDRRTWSWPDAVRHLSALPAERFSLGRRGRLAPGWVADVIVVDPDTVADTATYAAPLGESVGIDDVLVGGVPVLAHGELRPALPGRGLRREKTGDA</sequence>
<dbReference type="Proteomes" id="UP000199183">
    <property type="component" value="Unassembled WGS sequence"/>
</dbReference>
<dbReference type="SUPFAM" id="SSF51338">
    <property type="entry name" value="Composite domain of metallo-dependent hydrolases"/>
    <property type="match status" value="1"/>
</dbReference>
<dbReference type="OrthoDB" id="9763537at2"/>
<dbReference type="InterPro" id="IPR011059">
    <property type="entry name" value="Metal-dep_hydrolase_composite"/>
</dbReference>
<dbReference type="InterPro" id="IPR032466">
    <property type="entry name" value="Metal_Hydrolase"/>
</dbReference>
<protein>
    <submittedName>
        <fullName evidence="2">N-acyl-D-amino-acid deacylase</fullName>
    </submittedName>
</protein>
<keyword evidence="3" id="KW-1185">Reference proteome</keyword>
<organism evidence="2 3">
    <name type="scientific">Paramicrobacterium humi</name>
    <dbReference type="NCBI Taxonomy" id="640635"/>
    <lineage>
        <taxon>Bacteria</taxon>
        <taxon>Bacillati</taxon>
        <taxon>Actinomycetota</taxon>
        <taxon>Actinomycetes</taxon>
        <taxon>Micrococcales</taxon>
        <taxon>Microbacteriaceae</taxon>
        <taxon>Paramicrobacterium</taxon>
    </lineage>
</organism>
<evidence type="ECO:0000313" key="2">
    <source>
        <dbReference type="EMBL" id="SEB35886.1"/>
    </source>
</evidence>